<evidence type="ECO:0000259" key="8">
    <source>
        <dbReference type="PROSITE" id="PS50928"/>
    </source>
</evidence>
<dbReference type="GO" id="GO:0055085">
    <property type="term" value="P:transmembrane transport"/>
    <property type="evidence" value="ECO:0007669"/>
    <property type="project" value="InterPro"/>
</dbReference>
<gene>
    <name evidence="9" type="ORF">QD47_09100</name>
</gene>
<dbReference type="PANTHER" id="PTHR30193:SF37">
    <property type="entry name" value="INNER MEMBRANE ABC TRANSPORTER PERMEASE PROTEIN YCJO"/>
    <property type="match status" value="1"/>
</dbReference>
<dbReference type="EMBL" id="JTHP01000013">
    <property type="protein sequence ID" value="KJD45950.1"/>
    <property type="molecule type" value="Genomic_DNA"/>
</dbReference>
<proteinExistence type="inferred from homology"/>
<keyword evidence="5 7" id="KW-1133">Transmembrane helix</keyword>
<dbReference type="PATRIC" id="fig|159743.3.peg.2010"/>
<dbReference type="OrthoDB" id="9788108at2"/>
<dbReference type="InterPro" id="IPR051393">
    <property type="entry name" value="ABC_transporter_permease"/>
</dbReference>
<evidence type="ECO:0000256" key="4">
    <source>
        <dbReference type="ARBA" id="ARBA00022692"/>
    </source>
</evidence>
<evidence type="ECO:0000256" key="3">
    <source>
        <dbReference type="ARBA" id="ARBA00022475"/>
    </source>
</evidence>
<feature type="transmembrane region" description="Helical" evidence="7">
    <location>
        <begin position="12"/>
        <end position="34"/>
    </location>
</feature>
<protein>
    <submittedName>
        <fullName evidence="9">Sugar ABC transporter permease</fullName>
    </submittedName>
</protein>
<name>A0A0D7X3E7_9BACL</name>
<dbReference type="AlphaFoldDB" id="A0A0D7X3E7"/>
<evidence type="ECO:0000256" key="2">
    <source>
        <dbReference type="ARBA" id="ARBA00022448"/>
    </source>
</evidence>
<keyword evidence="4 7" id="KW-0812">Transmembrane</keyword>
<keyword evidence="3" id="KW-1003">Cell membrane</keyword>
<evidence type="ECO:0000256" key="1">
    <source>
        <dbReference type="ARBA" id="ARBA00004651"/>
    </source>
</evidence>
<feature type="domain" description="ABC transmembrane type-1" evidence="8">
    <location>
        <begin position="67"/>
        <end position="278"/>
    </location>
</feature>
<dbReference type="PROSITE" id="PS50928">
    <property type="entry name" value="ABC_TM1"/>
    <property type="match status" value="1"/>
</dbReference>
<feature type="transmembrane region" description="Helical" evidence="7">
    <location>
        <begin position="71"/>
        <end position="91"/>
    </location>
</feature>
<keyword evidence="6 7" id="KW-0472">Membrane</keyword>
<evidence type="ECO:0000313" key="10">
    <source>
        <dbReference type="Proteomes" id="UP000032534"/>
    </source>
</evidence>
<comment type="caution">
    <text evidence="9">The sequence shown here is derived from an EMBL/GenBank/DDBJ whole genome shotgun (WGS) entry which is preliminary data.</text>
</comment>
<keyword evidence="2 7" id="KW-0813">Transport</keyword>
<evidence type="ECO:0000256" key="6">
    <source>
        <dbReference type="ARBA" id="ARBA00023136"/>
    </source>
</evidence>
<feature type="transmembrane region" description="Helical" evidence="7">
    <location>
        <begin position="151"/>
        <end position="176"/>
    </location>
</feature>
<dbReference type="Proteomes" id="UP000032534">
    <property type="component" value="Unassembled WGS sequence"/>
</dbReference>
<comment type="similarity">
    <text evidence="7">Belongs to the binding-protein-dependent transport system permease family.</text>
</comment>
<accession>A0A0D7X3E7</accession>
<dbReference type="GO" id="GO:0005886">
    <property type="term" value="C:plasma membrane"/>
    <property type="evidence" value="ECO:0007669"/>
    <property type="project" value="UniProtKB-SubCell"/>
</dbReference>
<feature type="transmembrane region" description="Helical" evidence="7">
    <location>
        <begin position="103"/>
        <end position="123"/>
    </location>
</feature>
<sequence>MRNRQRTLAGYLFVSPQLIGLLVFSLLPVVYALVLSFMNWDGFGARTFVGFENFANQFNNPDFWIAMKNTVYYMIFVIPSSIFLSLFLAVGLNKVRGKELYRVFYFMPVVTSSVSIGVIWMWILNGDFGVLNLLLSHIGINGPDWLTDTHWVIPSIAMLSIWWGLGNNMVIFLAGLQGISRSYYEAAEIDGASRFKQFLNITLPLLSPTTFFIAIMSVIGSFQVFDQAFVMTNGGPAKASYTLVYHIYQQGFIDFKMGQSAASAMILFVIILIFTLIQFKMSKRWVHYGE</sequence>
<dbReference type="PANTHER" id="PTHR30193">
    <property type="entry name" value="ABC TRANSPORTER PERMEASE PROTEIN"/>
    <property type="match status" value="1"/>
</dbReference>
<comment type="subcellular location">
    <subcellularLocation>
        <location evidence="1 7">Cell membrane</location>
        <topology evidence="1 7">Multi-pass membrane protein</topology>
    </subcellularLocation>
</comment>
<dbReference type="InterPro" id="IPR000515">
    <property type="entry name" value="MetI-like"/>
</dbReference>
<reference evidence="9 10" key="1">
    <citation type="submission" date="2014-11" db="EMBL/GenBank/DDBJ databases">
        <title>Draft Genome Sequences of Paenibacillus polymyxa NRRL B-30509 and Paenibacillus terrae NRRL B-30644, Strains from a Poultry Environment that Produce Tridecaptin A and Paenicidins.</title>
        <authorList>
            <person name="van Belkum M.J."/>
            <person name="Lohans C.T."/>
            <person name="Vederas J.C."/>
        </authorList>
    </citation>
    <scope>NUCLEOTIDE SEQUENCE [LARGE SCALE GENOMIC DNA]</scope>
    <source>
        <strain evidence="9 10">NRRL B-30644</strain>
    </source>
</reference>
<feature type="transmembrane region" description="Helical" evidence="7">
    <location>
        <begin position="261"/>
        <end position="279"/>
    </location>
</feature>
<dbReference type="Gene3D" id="1.10.3720.10">
    <property type="entry name" value="MetI-like"/>
    <property type="match status" value="1"/>
</dbReference>
<evidence type="ECO:0000256" key="7">
    <source>
        <dbReference type="RuleBase" id="RU363032"/>
    </source>
</evidence>
<dbReference type="Pfam" id="PF00528">
    <property type="entry name" value="BPD_transp_1"/>
    <property type="match status" value="1"/>
</dbReference>
<evidence type="ECO:0000256" key="5">
    <source>
        <dbReference type="ARBA" id="ARBA00022989"/>
    </source>
</evidence>
<dbReference type="InterPro" id="IPR035906">
    <property type="entry name" value="MetI-like_sf"/>
</dbReference>
<dbReference type="SUPFAM" id="SSF161098">
    <property type="entry name" value="MetI-like"/>
    <property type="match status" value="1"/>
</dbReference>
<organism evidence="9 10">
    <name type="scientific">Paenibacillus terrae</name>
    <dbReference type="NCBI Taxonomy" id="159743"/>
    <lineage>
        <taxon>Bacteria</taxon>
        <taxon>Bacillati</taxon>
        <taxon>Bacillota</taxon>
        <taxon>Bacilli</taxon>
        <taxon>Bacillales</taxon>
        <taxon>Paenibacillaceae</taxon>
        <taxon>Paenibacillus</taxon>
    </lineage>
</organism>
<evidence type="ECO:0000313" key="9">
    <source>
        <dbReference type="EMBL" id="KJD45950.1"/>
    </source>
</evidence>
<feature type="transmembrane region" description="Helical" evidence="7">
    <location>
        <begin position="197"/>
        <end position="222"/>
    </location>
</feature>
<keyword evidence="10" id="KW-1185">Reference proteome</keyword>
<dbReference type="RefSeq" id="WP_044645832.1">
    <property type="nucleotide sequence ID" value="NZ_JTHP01000013.1"/>
</dbReference>
<dbReference type="CDD" id="cd06261">
    <property type="entry name" value="TM_PBP2"/>
    <property type="match status" value="1"/>
</dbReference>